<dbReference type="PANTHER" id="PTHR47326">
    <property type="entry name" value="TRANSPOSABLE ELEMENT TC3 TRANSPOSASE-LIKE PROTEIN"/>
    <property type="match status" value="1"/>
</dbReference>
<dbReference type="Proteomes" id="UP000000311">
    <property type="component" value="Unassembled WGS sequence"/>
</dbReference>
<evidence type="ECO:0000313" key="2">
    <source>
        <dbReference type="Proteomes" id="UP000000311"/>
    </source>
</evidence>
<dbReference type="AlphaFoldDB" id="E2AS62"/>
<gene>
    <name evidence="1" type="ORF">EAG_00069</name>
</gene>
<dbReference type="GO" id="GO:0003676">
    <property type="term" value="F:nucleic acid binding"/>
    <property type="evidence" value="ECO:0007669"/>
    <property type="project" value="InterPro"/>
</dbReference>
<name>E2AS62_CAMFO</name>
<sequence length="77" mass="8935">NFLEESLPELLEDVPLATRNAMWFMHDGAPAHFSRIAREFLTATYGDRWIGRGGSHLWPARSPDLNPLDYFLWGYLK</sequence>
<dbReference type="PANTHER" id="PTHR47326:SF1">
    <property type="entry name" value="HTH PSQ-TYPE DOMAIN-CONTAINING PROTEIN"/>
    <property type="match status" value="1"/>
</dbReference>
<feature type="non-terminal residue" evidence="1">
    <location>
        <position position="1"/>
    </location>
</feature>
<protein>
    <recommendedName>
        <fullName evidence="3">Transposable element Tc3 transposase</fullName>
    </recommendedName>
</protein>
<evidence type="ECO:0000313" key="1">
    <source>
        <dbReference type="EMBL" id="EFN63727.1"/>
    </source>
</evidence>
<proteinExistence type="predicted"/>
<dbReference type="OrthoDB" id="7699088at2759"/>
<dbReference type="Gene3D" id="3.30.420.10">
    <property type="entry name" value="Ribonuclease H-like superfamily/Ribonuclease H"/>
    <property type="match status" value="1"/>
</dbReference>
<dbReference type="InterPro" id="IPR036397">
    <property type="entry name" value="RNaseH_sf"/>
</dbReference>
<organism evidence="2">
    <name type="scientific">Camponotus floridanus</name>
    <name type="common">Florida carpenter ant</name>
    <dbReference type="NCBI Taxonomy" id="104421"/>
    <lineage>
        <taxon>Eukaryota</taxon>
        <taxon>Metazoa</taxon>
        <taxon>Ecdysozoa</taxon>
        <taxon>Arthropoda</taxon>
        <taxon>Hexapoda</taxon>
        <taxon>Insecta</taxon>
        <taxon>Pterygota</taxon>
        <taxon>Neoptera</taxon>
        <taxon>Endopterygota</taxon>
        <taxon>Hymenoptera</taxon>
        <taxon>Apocrita</taxon>
        <taxon>Aculeata</taxon>
        <taxon>Formicoidea</taxon>
        <taxon>Formicidae</taxon>
        <taxon>Formicinae</taxon>
        <taxon>Camponotus</taxon>
    </lineage>
</organism>
<dbReference type="OMA" id="ATRNAMW"/>
<reference evidence="1 2" key="1">
    <citation type="journal article" date="2010" name="Science">
        <title>Genomic comparison of the ants Camponotus floridanus and Harpegnathos saltator.</title>
        <authorList>
            <person name="Bonasio R."/>
            <person name="Zhang G."/>
            <person name="Ye C."/>
            <person name="Mutti N.S."/>
            <person name="Fang X."/>
            <person name="Qin N."/>
            <person name="Donahue G."/>
            <person name="Yang P."/>
            <person name="Li Q."/>
            <person name="Li C."/>
            <person name="Zhang P."/>
            <person name="Huang Z."/>
            <person name="Berger S.L."/>
            <person name="Reinberg D."/>
            <person name="Wang J."/>
            <person name="Liebig J."/>
        </authorList>
    </citation>
    <scope>NUCLEOTIDE SEQUENCE [LARGE SCALE GENOMIC DNA]</scope>
    <source>
        <strain evidence="2">C129</strain>
    </source>
</reference>
<evidence type="ECO:0008006" key="3">
    <source>
        <dbReference type="Google" id="ProtNLM"/>
    </source>
</evidence>
<keyword evidence="2" id="KW-1185">Reference proteome</keyword>
<accession>E2AS62</accession>
<dbReference type="InParanoid" id="E2AS62"/>
<feature type="non-terminal residue" evidence="1">
    <location>
        <position position="77"/>
    </location>
</feature>
<dbReference type="EMBL" id="GL442228">
    <property type="protein sequence ID" value="EFN63727.1"/>
    <property type="molecule type" value="Genomic_DNA"/>
</dbReference>